<evidence type="ECO:0000313" key="3">
    <source>
        <dbReference type="Proteomes" id="UP000712600"/>
    </source>
</evidence>
<reference evidence="2" key="1">
    <citation type="submission" date="2019-12" db="EMBL/GenBank/DDBJ databases">
        <title>Genome sequencing and annotation of Brassica cretica.</title>
        <authorList>
            <person name="Studholme D.J."/>
            <person name="Sarris P."/>
        </authorList>
    </citation>
    <scope>NUCLEOTIDE SEQUENCE</scope>
    <source>
        <strain evidence="2">PFS-109/04</strain>
        <tissue evidence="2">Leaf</tissue>
    </source>
</reference>
<protein>
    <submittedName>
        <fullName evidence="2">Uncharacterized protein</fullName>
    </submittedName>
</protein>
<feature type="region of interest" description="Disordered" evidence="1">
    <location>
        <begin position="1"/>
        <end position="21"/>
    </location>
</feature>
<dbReference type="EMBL" id="QGKX02001521">
    <property type="protein sequence ID" value="KAF3510422.1"/>
    <property type="molecule type" value="Genomic_DNA"/>
</dbReference>
<evidence type="ECO:0000313" key="2">
    <source>
        <dbReference type="EMBL" id="KAF3510422.1"/>
    </source>
</evidence>
<dbReference type="AlphaFoldDB" id="A0A8S9PAS2"/>
<dbReference type="Proteomes" id="UP000712600">
    <property type="component" value="Unassembled WGS sequence"/>
</dbReference>
<evidence type="ECO:0000256" key="1">
    <source>
        <dbReference type="SAM" id="MobiDB-lite"/>
    </source>
</evidence>
<sequence>MHESQRLADSPRRKEGPKKCTIPEEIPHFDHVFGEWVKWVDEGTVIRPAPEQEDAILLDGGGVYTDKEDELRPRVRVGNNHRHIFPRDQPVEVRFRNKLQAEDRFKVVSGKGKAMLIAQDHDANEMLKTGGIQLADRYFETVQHTDYDFRDRKPLTTAHQE</sequence>
<name>A0A8S9PAS2_BRACR</name>
<accession>A0A8S9PAS2</accession>
<comment type="caution">
    <text evidence="2">The sequence shown here is derived from an EMBL/GenBank/DDBJ whole genome shotgun (WGS) entry which is preliminary data.</text>
</comment>
<organism evidence="2 3">
    <name type="scientific">Brassica cretica</name>
    <name type="common">Mustard</name>
    <dbReference type="NCBI Taxonomy" id="69181"/>
    <lineage>
        <taxon>Eukaryota</taxon>
        <taxon>Viridiplantae</taxon>
        <taxon>Streptophyta</taxon>
        <taxon>Embryophyta</taxon>
        <taxon>Tracheophyta</taxon>
        <taxon>Spermatophyta</taxon>
        <taxon>Magnoliopsida</taxon>
        <taxon>eudicotyledons</taxon>
        <taxon>Gunneridae</taxon>
        <taxon>Pentapetalae</taxon>
        <taxon>rosids</taxon>
        <taxon>malvids</taxon>
        <taxon>Brassicales</taxon>
        <taxon>Brassicaceae</taxon>
        <taxon>Brassiceae</taxon>
        <taxon>Brassica</taxon>
    </lineage>
</organism>
<proteinExistence type="predicted"/>
<gene>
    <name evidence="2" type="ORF">F2Q69_00006436</name>
</gene>